<dbReference type="Gene3D" id="3.10.180.10">
    <property type="entry name" value="2,3-Dihydroxybiphenyl 1,2-Dioxygenase, domain 1"/>
    <property type="match status" value="1"/>
</dbReference>
<evidence type="ECO:0000259" key="2">
    <source>
        <dbReference type="PROSITE" id="PS51819"/>
    </source>
</evidence>
<organism evidence="3 4">
    <name type="scientific">Paenibacillus cremeus</name>
    <dbReference type="NCBI Taxonomy" id="2163881"/>
    <lineage>
        <taxon>Bacteria</taxon>
        <taxon>Bacillati</taxon>
        <taxon>Bacillota</taxon>
        <taxon>Bacilli</taxon>
        <taxon>Bacillales</taxon>
        <taxon>Paenibacillaceae</taxon>
        <taxon>Paenibacillus</taxon>
    </lineage>
</organism>
<dbReference type="SUPFAM" id="SSF54593">
    <property type="entry name" value="Glyoxalase/Bleomycin resistance protein/Dihydroxybiphenyl dioxygenase"/>
    <property type="match status" value="1"/>
</dbReference>
<accession>A0A559K5N0</accession>
<name>A0A559K5N0_9BACL</name>
<evidence type="ECO:0000256" key="1">
    <source>
        <dbReference type="ARBA" id="ARBA00022723"/>
    </source>
</evidence>
<dbReference type="InterPro" id="IPR029068">
    <property type="entry name" value="Glyas_Bleomycin-R_OHBP_Dase"/>
</dbReference>
<dbReference type="PANTHER" id="PTHR43048">
    <property type="entry name" value="METHYLMALONYL-COA EPIMERASE"/>
    <property type="match status" value="1"/>
</dbReference>
<gene>
    <name evidence="3" type="ORF">FPZ49_24125</name>
</gene>
<evidence type="ECO:0000313" key="4">
    <source>
        <dbReference type="Proteomes" id="UP000317036"/>
    </source>
</evidence>
<dbReference type="Proteomes" id="UP000317036">
    <property type="component" value="Unassembled WGS sequence"/>
</dbReference>
<keyword evidence="4" id="KW-1185">Reference proteome</keyword>
<dbReference type="PROSITE" id="PS51819">
    <property type="entry name" value="VOC"/>
    <property type="match status" value="1"/>
</dbReference>
<dbReference type="InterPro" id="IPR051785">
    <property type="entry name" value="MMCE/EMCE_epimerase"/>
</dbReference>
<dbReference type="GO" id="GO:0046872">
    <property type="term" value="F:metal ion binding"/>
    <property type="evidence" value="ECO:0007669"/>
    <property type="project" value="UniProtKB-KW"/>
</dbReference>
<dbReference type="PANTHER" id="PTHR43048:SF3">
    <property type="entry name" value="METHYLMALONYL-COA EPIMERASE, MITOCHONDRIAL"/>
    <property type="match status" value="1"/>
</dbReference>
<dbReference type="OrthoDB" id="375220at2"/>
<proteinExistence type="predicted"/>
<feature type="domain" description="VOC" evidence="2">
    <location>
        <begin position="4"/>
        <end position="126"/>
    </location>
</feature>
<protein>
    <submittedName>
        <fullName evidence="3">VOC family protein</fullName>
    </submittedName>
</protein>
<keyword evidence="1" id="KW-0479">Metal-binding</keyword>
<dbReference type="InterPro" id="IPR004360">
    <property type="entry name" value="Glyas_Fos-R_dOase_dom"/>
</dbReference>
<dbReference type="Pfam" id="PF00903">
    <property type="entry name" value="Glyoxalase"/>
    <property type="match status" value="1"/>
</dbReference>
<dbReference type="CDD" id="cd06587">
    <property type="entry name" value="VOC"/>
    <property type="match status" value="1"/>
</dbReference>
<evidence type="ECO:0000313" key="3">
    <source>
        <dbReference type="EMBL" id="TVY07451.1"/>
    </source>
</evidence>
<dbReference type="AlphaFoldDB" id="A0A559K5N0"/>
<comment type="caution">
    <text evidence="3">The sequence shown here is derived from an EMBL/GenBank/DDBJ whole genome shotgun (WGS) entry which is preliminary data.</text>
</comment>
<dbReference type="EMBL" id="VNJI01000037">
    <property type="protein sequence ID" value="TVY07451.1"/>
    <property type="molecule type" value="Genomic_DNA"/>
</dbReference>
<dbReference type="GO" id="GO:0046491">
    <property type="term" value="P:L-methylmalonyl-CoA metabolic process"/>
    <property type="evidence" value="ECO:0007669"/>
    <property type="project" value="TreeGrafter"/>
</dbReference>
<sequence length="146" mass="16832">MITGITHYGVKVKDMERSVDFYTRILGFEEAFRIHNDDGSLRIVYLHIGTQQFVELFPGGQEEYKYIPTAVGTNHLCYEVDDAYATVEQIKAKGYPIDKEIQQGRSGCLQFWILDPDRNRIELMQLLPDSLQAKALQAIQEKYAVR</sequence>
<dbReference type="InterPro" id="IPR037523">
    <property type="entry name" value="VOC_core"/>
</dbReference>
<dbReference type="RefSeq" id="WP_144851839.1">
    <property type="nucleotide sequence ID" value="NZ_VNJI01000037.1"/>
</dbReference>
<reference evidence="3 4" key="1">
    <citation type="submission" date="2019-07" db="EMBL/GenBank/DDBJ databases">
        <authorList>
            <person name="Kim J."/>
        </authorList>
    </citation>
    <scope>NUCLEOTIDE SEQUENCE [LARGE SCALE GENOMIC DNA]</scope>
    <source>
        <strain evidence="3 4">JC52</strain>
    </source>
</reference>
<dbReference type="GO" id="GO:0004493">
    <property type="term" value="F:methylmalonyl-CoA epimerase activity"/>
    <property type="evidence" value="ECO:0007669"/>
    <property type="project" value="TreeGrafter"/>
</dbReference>